<evidence type="ECO:0000313" key="2">
    <source>
        <dbReference type="Proteomes" id="UP000789845"/>
    </source>
</evidence>
<sequence>MIKRNGTDENVIDFVQTATNSKIFRLDYPVSEELRDEMVGEVFRDFMIYALDLYYEENISILEEIVADLHVREEKWNGLMQNLFWWRLFYESNQNKGTSIIEDYIAENYQSLRKKPILISWLRECDKAVSRFYFIGYKFNERVLIAIDLLTEETVEIIVCDPLAPPTNQGEITFGTLIPLGGGSFFPIIDFYHFDFGARQEIANHLQYYYDKHLKTSPMHEAFIYVLTAMLQIESFVALENHGTASTEPFR</sequence>
<protein>
    <submittedName>
        <fullName evidence="1">Uncharacterized protein</fullName>
    </submittedName>
</protein>
<gene>
    <name evidence="1" type="ORF">NEOCIP111885_03654</name>
</gene>
<keyword evidence="2" id="KW-1185">Reference proteome</keyword>
<dbReference type="EMBL" id="CAKJTG010000025">
    <property type="protein sequence ID" value="CAG9609911.1"/>
    <property type="molecule type" value="Genomic_DNA"/>
</dbReference>
<dbReference type="RefSeq" id="WP_230498140.1">
    <property type="nucleotide sequence ID" value="NZ_CAKJTG010000025.1"/>
</dbReference>
<organism evidence="1 2">
    <name type="scientific">Pseudoneobacillus rhizosphaerae</name>
    <dbReference type="NCBI Taxonomy" id="2880968"/>
    <lineage>
        <taxon>Bacteria</taxon>
        <taxon>Bacillati</taxon>
        <taxon>Bacillota</taxon>
        <taxon>Bacilli</taxon>
        <taxon>Bacillales</taxon>
        <taxon>Bacillaceae</taxon>
        <taxon>Pseudoneobacillus</taxon>
    </lineage>
</organism>
<dbReference type="Proteomes" id="UP000789845">
    <property type="component" value="Unassembled WGS sequence"/>
</dbReference>
<name>A0A9C7GCJ6_9BACI</name>
<evidence type="ECO:0000313" key="1">
    <source>
        <dbReference type="EMBL" id="CAG9609911.1"/>
    </source>
</evidence>
<accession>A0A9C7GCJ6</accession>
<dbReference type="AlphaFoldDB" id="A0A9C7GCJ6"/>
<comment type="caution">
    <text evidence="1">The sequence shown here is derived from an EMBL/GenBank/DDBJ whole genome shotgun (WGS) entry which is preliminary data.</text>
</comment>
<proteinExistence type="predicted"/>
<reference evidence="1" key="1">
    <citation type="submission" date="2021-10" db="EMBL/GenBank/DDBJ databases">
        <authorList>
            <person name="Criscuolo A."/>
        </authorList>
    </citation>
    <scope>NUCLEOTIDE SEQUENCE</scope>
    <source>
        <strain evidence="1">CIP111885</strain>
    </source>
</reference>